<keyword evidence="3 6" id="KW-0812">Transmembrane</keyword>
<dbReference type="Pfam" id="PF02683">
    <property type="entry name" value="DsbD_TM"/>
    <property type="match status" value="1"/>
</dbReference>
<dbReference type="GO" id="GO:0017004">
    <property type="term" value="P:cytochrome complex assembly"/>
    <property type="evidence" value="ECO:0007669"/>
    <property type="project" value="InterPro"/>
</dbReference>
<evidence type="ECO:0000256" key="5">
    <source>
        <dbReference type="ARBA" id="ARBA00023136"/>
    </source>
</evidence>
<feature type="domain" description="Cytochrome C biogenesis protein transmembrane" evidence="7">
    <location>
        <begin position="4"/>
        <end position="214"/>
    </location>
</feature>
<dbReference type="PANTHER" id="PTHR31272">
    <property type="entry name" value="CYTOCHROME C-TYPE BIOGENESIS PROTEIN HI_1454-RELATED"/>
    <property type="match status" value="1"/>
</dbReference>
<dbReference type="InterPro" id="IPR003834">
    <property type="entry name" value="Cyt_c_assmbl_TM_dom"/>
</dbReference>
<feature type="transmembrane region" description="Helical" evidence="6">
    <location>
        <begin position="201"/>
        <end position="225"/>
    </location>
</feature>
<dbReference type="GO" id="GO:0016020">
    <property type="term" value="C:membrane"/>
    <property type="evidence" value="ECO:0007669"/>
    <property type="project" value="UniProtKB-SubCell"/>
</dbReference>
<comment type="similarity">
    <text evidence="2">Belongs to the DsbD family.</text>
</comment>
<evidence type="ECO:0000259" key="7">
    <source>
        <dbReference type="Pfam" id="PF02683"/>
    </source>
</evidence>
<feature type="transmembrane region" description="Helical" evidence="6">
    <location>
        <begin position="50"/>
        <end position="76"/>
    </location>
</feature>
<dbReference type="EMBL" id="UINC01027396">
    <property type="protein sequence ID" value="SVB06568.1"/>
    <property type="molecule type" value="Genomic_DNA"/>
</dbReference>
<evidence type="ECO:0000313" key="8">
    <source>
        <dbReference type="EMBL" id="SVB06568.1"/>
    </source>
</evidence>
<keyword evidence="4 6" id="KW-1133">Transmembrane helix</keyword>
<feature type="transmembrane region" description="Helical" evidence="6">
    <location>
        <begin position="124"/>
        <end position="147"/>
    </location>
</feature>
<comment type="subcellular location">
    <subcellularLocation>
        <location evidence="1">Membrane</location>
        <topology evidence="1">Multi-pass membrane protein</topology>
    </subcellularLocation>
</comment>
<proteinExistence type="inferred from homology"/>
<evidence type="ECO:0000256" key="2">
    <source>
        <dbReference type="ARBA" id="ARBA00006143"/>
    </source>
</evidence>
<feature type="transmembrane region" description="Helical" evidence="6">
    <location>
        <begin position="159"/>
        <end position="180"/>
    </location>
</feature>
<name>A0A382AYN9_9ZZZZ</name>
<evidence type="ECO:0000256" key="4">
    <source>
        <dbReference type="ARBA" id="ARBA00022989"/>
    </source>
</evidence>
<dbReference type="PANTHER" id="PTHR31272:SF4">
    <property type="entry name" value="CYTOCHROME C-TYPE BIOGENESIS PROTEIN HI_1454-RELATED"/>
    <property type="match status" value="1"/>
</dbReference>
<evidence type="ECO:0000256" key="6">
    <source>
        <dbReference type="SAM" id="Phobius"/>
    </source>
</evidence>
<feature type="transmembrane region" description="Helical" evidence="6">
    <location>
        <begin position="6"/>
        <end position="30"/>
    </location>
</feature>
<dbReference type="AlphaFoldDB" id="A0A382AYN9"/>
<dbReference type="InterPro" id="IPR051790">
    <property type="entry name" value="Cytochrome_c-biogenesis_DsbD"/>
</dbReference>
<evidence type="ECO:0000256" key="3">
    <source>
        <dbReference type="ARBA" id="ARBA00022692"/>
    </source>
</evidence>
<feature type="transmembrane region" description="Helical" evidence="6">
    <location>
        <begin position="82"/>
        <end position="103"/>
    </location>
</feature>
<evidence type="ECO:0000256" key="1">
    <source>
        <dbReference type="ARBA" id="ARBA00004141"/>
    </source>
</evidence>
<organism evidence="8">
    <name type="scientific">marine metagenome</name>
    <dbReference type="NCBI Taxonomy" id="408172"/>
    <lineage>
        <taxon>unclassified sequences</taxon>
        <taxon>metagenomes</taxon>
        <taxon>ecological metagenomes</taxon>
    </lineage>
</organism>
<protein>
    <recommendedName>
        <fullName evidence="7">Cytochrome C biogenesis protein transmembrane domain-containing protein</fullName>
    </recommendedName>
</protein>
<keyword evidence="5 6" id="KW-0472">Membrane</keyword>
<accession>A0A382AYN9</accession>
<sequence>MIELFIAFGAGLISFLSPCVLPLIPGYISYISGSSLNELIEKKSVNIFPIILFTLGFSLVFISFGATASFLGSVILNNSYELRIASGIIIIIFSLHILGIVNLNFLNYEKRIYTEKKSGIFSSILVGMAFGFGWTPCIGPILGSILALASTEQSLNRGILLLIFYSLGLAIPFILSGYLIQKFLVFSKNLKSKMNIILKSGGALLLITGILMITNQLQALGFYLLKYIPVLQNIG</sequence>
<reference evidence="8" key="1">
    <citation type="submission" date="2018-05" db="EMBL/GenBank/DDBJ databases">
        <authorList>
            <person name="Lanie J.A."/>
            <person name="Ng W.-L."/>
            <person name="Kazmierczak K.M."/>
            <person name="Andrzejewski T.M."/>
            <person name="Davidsen T.M."/>
            <person name="Wayne K.J."/>
            <person name="Tettelin H."/>
            <person name="Glass J.I."/>
            <person name="Rusch D."/>
            <person name="Podicherti R."/>
            <person name="Tsui H.-C.T."/>
            <person name="Winkler M.E."/>
        </authorList>
    </citation>
    <scope>NUCLEOTIDE SEQUENCE</scope>
</reference>
<gene>
    <name evidence="8" type="ORF">METZ01_LOCUS159422</name>
</gene>